<evidence type="ECO:0000313" key="1">
    <source>
        <dbReference type="EMBL" id="MCW9707115.1"/>
    </source>
</evidence>
<organism evidence="1 2">
    <name type="scientific">Fodinibius salsisoli</name>
    <dbReference type="NCBI Taxonomy" id="2820877"/>
    <lineage>
        <taxon>Bacteria</taxon>
        <taxon>Pseudomonadati</taxon>
        <taxon>Balneolota</taxon>
        <taxon>Balneolia</taxon>
        <taxon>Balneolales</taxon>
        <taxon>Balneolaceae</taxon>
        <taxon>Fodinibius</taxon>
    </lineage>
</organism>
<keyword evidence="2" id="KW-1185">Reference proteome</keyword>
<dbReference type="EMBL" id="JAGGJA010000005">
    <property type="protein sequence ID" value="MCW9707115.1"/>
    <property type="molecule type" value="Genomic_DNA"/>
</dbReference>
<reference evidence="1 2" key="1">
    <citation type="submission" date="2021-03" db="EMBL/GenBank/DDBJ databases">
        <title>Aliifodinibius sp. nov., a new bacterium isolated from saline soil.</title>
        <authorList>
            <person name="Galisteo C."/>
            <person name="De La Haba R."/>
            <person name="Sanchez-Porro C."/>
            <person name="Ventosa A."/>
        </authorList>
    </citation>
    <scope>NUCLEOTIDE SEQUENCE [LARGE SCALE GENOMIC DNA]</scope>
    <source>
        <strain evidence="1 2">1BSP15-2V2</strain>
    </source>
</reference>
<evidence type="ECO:0000313" key="2">
    <source>
        <dbReference type="Proteomes" id="UP001207918"/>
    </source>
</evidence>
<gene>
    <name evidence="1" type="ORF">J6I44_09615</name>
</gene>
<accession>A0ABT3PME0</accession>
<protein>
    <submittedName>
        <fullName evidence="1">Uncharacterized protein</fullName>
    </submittedName>
</protein>
<dbReference type="RefSeq" id="WP_265765871.1">
    <property type="nucleotide sequence ID" value="NZ_JAGGJA010000005.1"/>
</dbReference>
<proteinExistence type="predicted"/>
<name>A0ABT3PME0_9BACT</name>
<comment type="caution">
    <text evidence="1">The sequence shown here is derived from an EMBL/GenBank/DDBJ whole genome shotgun (WGS) entry which is preliminary data.</text>
</comment>
<sequence>MEKFRTHIARWLVALLVISGFSFSLVQPAQARQNTDAFARWLDMMAKSSDTAALQEELKDLQASGEALSVMIQEASRIVSQNNENFDFPFAKEEAPNQLYQLLLIEWNQFQTGDAMAAVPATQKSIKQLLPWHTDKLSPPGFLGMRYELFQVADNRIVVEVIPGFQESISLQPMSSGVAIGAP</sequence>
<dbReference type="Proteomes" id="UP001207918">
    <property type="component" value="Unassembled WGS sequence"/>
</dbReference>